<dbReference type="SUPFAM" id="SSF57850">
    <property type="entry name" value="RING/U-box"/>
    <property type="match status" value="1"/>
</dbReference>
<protein>
    <recommendedName>
        <fullName evidence="6">RING-type domain-containing protein</fullName>
    </recommendedName>
</protein>
<gene>
    <name evidence="7" type="ORF">Dda_9371</name>
</gene>
<dbReference type="AlphaFoldDB" id="A0AAD6IT37"/>
<evidence type="ECO:0000256" key="5">
    <source>
        <dbReference type="SAM" id="MobiDB-lite"/>
    </source>
</evidence>
<evidence type="ECO:0000256" key="3">
    <source>
        <dbReference type="ARBA" id="ARBA00022833"/>
    </source>
</evidence>
<sequence>MADSRKRSRSASGEPEDEDNKRQKLSPSPSDKPASLGNCVICFDANDAKSMTLSCRHTLHARCVYRGLCRGLRQCPLCRQRIRSEDPERGSTIGCGGEEEEEGEEDAGIRRAQESPRHYSEGETIEEWDVVHSDREAGESEQESESEEFEGDSDDYWSESSNDESEDDSQESN</sequence>
<keyword evidence="8" id="KW-1185">Reference proteome</keyword>
<feature type="compositionally biased region" description="Basic and acidic residues" evidence="5">
    <location>
        <begin position="107"/>
        <end position="121"/>
    </location>
</feature>
<evidence type="ECO:0000313" key="7">
    <source>
        <dbReference type="EMBL" id="KAJ6255912.1"/>
    </source>
</evidence>
<keyword evidence="2 4" id="KW-0863">Zinc-finger</keyword>
<accession>A0AAD6IT37</accession>
<proteinExistence type="predicted"/>
<feature type="region of interest" description="Disordered" evidence="5">
    <location>
        <begin position="1"/>
        <end position="33"/>
    </location>
</feature>
<evidence type="ECO:0000259" key="6">
    <source>
        <dbReference type="PROSITE" id="PS50089"/>
    </source>
</evidence>
<keyword evidence="1" id="KW-0479">Metal-binding</keyword>
<dbReference type="SMART" id="SM00184">
    <property type="entry name" value="RING"/>
    <property type="match status" value="1"/>
</dbReference>
<reference evidence="7" key="1">
    <citation type="submission" date="2023-01" db="EMBL/GenBank/DDBJ databases">
        <title>The chitinases involved in constricting ring structure development in the nematode-trapping fungus Drechslerella dactyloides.</title>
        <authorList>
            <person name="Wang R."/>
            <person name="Zhang L."/>
            <person name="Tang P."/>
            <person name="Li S."/>
            <person name="Liang L."/>
        </authorList>
    </citation>
    <scope>NUCLEOTIDE SEQUENCE</scope>
    <source>
        <strain evidence="7">YMF1.00031</strain>
    </source>
</reference>
<dbReference type="Proteomes" id="UP001221413">
    <property type="component" value="Unassembled WGS sequence"/>
</dbReference>
<feature type="compositionally biased region" description="Acidic residues" evidence="5">
    <location>
        <begin position="139"/>
        <end position="173"/>
    </location>
</feature>
<evidence type="ECO:0000256" key="2">
    <source>
        <dbReference type="ARBA" id="ARBA00022771"/>
    </source>
</evidence>
<feature type="compositionally biased region" description="Acidic residues" evidence="5">
    <location>
        <begin position="97"/>
        <end position="106"/>
    </location>
</feature>
<dbReference type="Pfam" id="PF00097">
    <property type="entry name" value="zf-C3HC4"/>
    <property type="match status" value="1"/>
</dbReference>
<evidence type="ECO:0000256" key="4">
    <source>
        <dbReference type="PROSITE-ProRule" id="PRU00175"/>
    </source>
</evidence>
<dbReference type="EMBL" id="JAQGDS010000017">
    <property type="protein sequence ID" value="KAJ6255912.1"/>
    <property type="molecule type" value="Genomic_DNA"/>
</dbReference>
<dbReference type="InterPro" id="IPR001841">
    <property type="entry name" value="Znf_RING"/>
</dbReference>
<evidence type="ECO:0000256" key="1">
    <source>
        <dbReference type="ARBA" id="ARBA00022723"/>
    </source>
</evidence>
<dbReference type="PROSITE" id="PS50089">
    <property type="entry name" value="ZF_RING_2"/>
    <property type="match status" value="1"/>
</dbReference>
<feature type="region of interest" description="Disordered" evidence="5">
    <location>
        <begin position="80"/>
        <end position="173"/>
    </location>
</feature>
<keyword evidence="3" id="KW-0862">Zinc</keyword>
<feature type="domain" description="RING-type" evidence="6">
    <location>
        <begin position="39"/>
        <end position="79"/>
    </location>
</feature>
<comment type="caution">
    <text evidence="7">The sequence shown here is derived from an EMBL/GenBank/DDBJ whole genome shotgun (WGS) entry which is preliminary data.</text>
</comment>
<name>A0AAD6IT37_DREDA</name>
<dbReference type="Gene3D" id="3.30.40.10">
    <property type="entry name" value="Zinc/RING finger domain, C3HC4 (zinc finger)"/>
    <property type="match status" value="1"/>
</dbReference>
<dbReference type="InterPro" id="IPR013083">
    <property type="entry name" value="Znf_RING/FYVE/PHD"/>
</dbReference>
<dbReference type="InterPro" id="IPR018957">
    <property type="entry name" value="Znf_C3HC4_RING-type"/>
</dbReference>
<feature type="compositionally biased region" description="Basic and acidic residues" evidence="5">
    <location>
        <begin position="129"/>
        <end position="138"/>
    </location>
</feature>
<dbReference type="GO" id="GO:0008270">
    <property type="term" value="F:zinc ion binding"/>
    <property type="evidence" value="ECO:0007669"/>
    <property type="project" value="UniProtKB-KW"/>
</dbReference>
<evidence type="ECO:0000313" key="8">
    <source>
        <dbReference type="Proteomes" id="UP001221413"/>
    </source>
</evidence>
<organism evidence="7 8">
    <name type="scientific">Drechslerella dactyloides</name>
    <name type="common">Nematode-trapping fungus</name>
    <name type="synonym">Arthrobotrys dactyloides</name>
    <dbReference type="NCBI Taxonomy" id="74499"/>
    <lineage>
        <taxon>Eukaryota</taxon>
        <taxon>Fungi</taxon>
        <taxon>Dikarya</taxon>
        <taxon>Ascomycota</taxon>
        <taxon>Pezizomycotina</taxon>
        <taxon>Orbiliomycetes</taxon>
        <taxon>Orbiliales</taxon>
        <taxon>Orbiliaceae</taxon>
        <taxon>Drechslerella</taxon>
    </lineage>
</organism>